<dbReference type="PANTHER" id="PTHR34817">
    <property type="entry name" value="NUCLEOTIDYLTRANSFERASE"/>
    <property type="match status" value="1"/>
</dbReference>
<dbReference type="InterPro" id="IPR018775">
    <property type="entry name" value="RlaP"/>
</dbReference>
<evidence type="ECO:0000313" key="1">
    <source>
        <dbReference type="EMBL" id="GAA4955190.1"/>
    </source>
</evidence>
<dbReference type="Pfam" id="PF10127">
    <property type="entry name" value="RlaP"/>
    <property type="match status" value="1"/>
</dbReference>
<keyword evidence="2" id="KW-1185">Reference proteome</keyword>
<sequence>MLARFAASSVLRAWRPKGDGIGADPILAAGSRVRHRPMVWSTGHLEVVRAHAKVVPVSADGRTALAEKRFRRAGRVPETDAMPTTLLMGVVGSTAYGLATAGSDEDRLGVYLADPEDVFGLHGPAALTGSRVTTHPDVTLHELYKFTTLALKGNPTVGELLWLDDYVVQTETGRALVEIRDAFLSTRAIRRSYTGYAIQQAHKLRTRHGEGKPGFAADLTRRTAKHGRHCLRLLRQARGLLATGYLTVDVSDQRDELFAAGELAATDPDAFAELFEREVARLDAIESVLPETPDTARVERLLVEIRLASAVRGA</sequence>
<gene>
    <name evidence="1" type="ORF">GCM10023205_16300</name>
</gene>
<dbReference type="EMBL" id="BAABHS010000005">
    <property type="protein sequence ID" value="GAA4955190.1"/>
    <property type="molecule type" value="Genomic_DNA"/>
</dbReference>
<proteinExistence type="predicted"/>
<protein>
    <recommendedName>
        <fullName evidence="3">Nucleotidyltransferase</fullName>
    </recommendedName>
</protein>
<reference evidence="2" key="1">
    <citation type="journal article" date="2019" name="Int. J. Syst. Evol. Microbiol.">
        <title>The Global Catalogue of Microorganisms (GCM) 10K type strain sequencing project: providing services to taxonomists for standard genome sequencing and annotation.</title>
        <authorList>
            <consortium name="The Broad Institute Genomics Platform"/>
            <consortium name="The Broad Institute Genome Sequencing Center for Infectious Disease"/>
            <person name="Wu L."/>
            <person name="Ma J."/>
        </authorList>
    </citation>
    <scope>NUCLEOTIDE SEQUENCE [LARGE SCALE GENOMIC DNA]</scope>
    <source>
        <strain evidence="2">JCM 17986</strain>
    </source>
</reference>
<evidence type="ECO:0008006" key="3">
    <source>
        <dbReference type="Google" id="ProtNLM"/>
    </source>
</evidence>
<accession>A0ABP9H385</accession>
<comment type="caution">
    <text evidence="1">The sequence shown here is derived from an EMBL/GenBank/DDBJ whole genome shotgun (WGS) entry which is preliminary data.</text>
</comment>
<dbReference type="Proteomes" id="UP001500466">
    <property type="component" value="Unassembled WGS sequence"/>
</dbReference>
<name>A0ABP9H385_9ACTN</name>
<organism evidence="1 2">
    <name type="scientific">Yinghuangia aomiensis</name>
    <dbReference type="NCBI Taxonomy" id="676205"/>
    <lineage>
        <taxon>Bacteria</taxon>
        <taxon>Bacillati</taxon>
        <taxon>Actinomycetota</taxon>
        <taxon>Actinomycetes</taxon>
        <taxon>Kitasatosporales</taxon>
        <taxon>Streptomycetaceae</taxon>
        <taxon>Yinghuangia</taxon>
    </lineage>
</organism>
<dbReference type="PANTHER" id="PTHR34817:SF1">
    <property type="entry name" value="NUCLEOTIDYLTRANSFERASE"/>
    <property type="match status" value="1"/>
</dbReference>
<evidence type="ECO:0000313" key="2">
    <source>
        <dbReference type="Proteomes" id="UP001500466"/>
    </source>
</evidence>